<keyword evidence="3" id="KW-1185">Reference proteome</keyword>
<dbReference type="SUPFAM" id="SSF111331">
    <property type="entry name" value="NAD kinase/diacylglycerol kinase-like"/>
    <property type="match status" value="1"/>
</dbReference>
<feature type="domain" description="DAGKc" evidence="1">
    <location>
        <begin position="103"/>
        <end position="162"/>
    </location>
</feature>
<dbReference type="GO" id="GO:0016020">
    <property type="term" value="C:membrane"/>
    <property type="evidence" value="ECO:0007669"/>
    <property type="project" value="GOC"/>
</dbReference>
<evidence type="ECO:0000259" key="1">
    <source>
        <dbReference type="PROSITE" id="PS50146"/>
    </source>
</evidence>
<evidence type="ECO:0000313" key="2">
    <source>
        <dbReference type="EnsemblPlants" id="TuG1812G0700003303.01.T05"/>
    </source>
</evidence>
<name>A0A8R7V967_TRIUA</name>
<accession>A0A8R7V967</accession>
<reference evidence="2" key="3">
    <citation type="submission" date="2022-06" db="UniProtKB">
        <authorList>
            <consortium name="EnsemblPlants"/>
        </authorList>
    </citation>
    <scope>IDENTIFICATION</scope>
</reference>
<dbReference type="Gramene" id="TuG1812G0700003303.01.T05">
    <property type="protein sequence ID" value="TuG1812G0700003303.01.T05"/>
    <property type="gene ID" value="TuG1812G0700003303.01"/>
</dbReference>
<dbReference type="AlphaFoldDB" id="A0A8R7V967"/>
<reference evidence="2" key="2">
    <citation type="submission" date="2018-03" db="EMBL/GenBank/DDBJ databases">
        <title>The Triticum urartu genome reveals the dynamic nature of wheat genome evolution.</title>
        <authorList>
            <person name="Ling H."/>
            <person name="Ma B."/>
            <person name="Shi X."/>
            <person name="Liu H."/>
            <person name="Dong L."/>
            <person name="Sun H."/>
            <person name="Cao Y."/>
            <person name="Gao Q."/>
            <person name="Zheng S."/>
            <person name="Li Y."/>
            <person name="Yu Y."/>
            <person name="Du H."/>
            <person name="Qi M."/>
            <person name="Li Y."/>
            <person name="Yu H."/>
            <person name="Cui Y."/>
            <person name="Wang N."/>
            <person name="Chen C."/>
            <person name="Wu H."/>
            <person name="Zhao Y."/>
            <person name="Zhang J."/>
            <person name="Li Y."/>
            <person name="Zhou W."/>
            <person name="Zhang B."/>
            <person name="Hu W."/>
            <person name="Eijk M."/>
            <person name="Tang J."/>
            <person name="Witsenboer H."/>
            <person name="Zhao S."/>
            <person name="Li Z."/>
            <person name="Zhang A."/>
            <person name="Wang D."/>
            <person name="Liang C."/>
        </authorList>
    </citation>
    <scope>NUCLEOTIDE SEQUENCE [LARGE SCALE GENOMIC DNA]</scope>
    <source>
        <strain evidence="2">cv. G1812</strain>
    </source>
</reference>
<sequence>MSSRSLVRSPVSCSAVNECFSYNSRRPRSYYQYSNTMKLQTPQAGQMLLPRKLWKSTRLQTTLLIQRRTVSNCCSDLSTTYTEQLPSYLGLNVLQDQSNAKQNNIRKVLVILNPNSGFRSSREVFYKKVQSTLKLSGFAMEVVETAYAGHAKALSVLGVMES</sequence>
<dbReference type="EnsemblPlants" id="TuG1812G0700003303.01.T05">
    <property type="protein sequence ID" value="TuG1812G0700003303.01.T05"/>
    <property type="gene ID" value="TuG1812G0700003303.01"/>
</dbReference>
<evidence type="ECO:0000313" key="3">
    <source>
        <dbReference type="Proteomes" id="UP000015106"/>
    </source>
</evidence>
<dbReference type="PANTHER" id="PTHR12358">
    <property type="entry name" value="SPHINGOSINE KINASE"/>
    <property type="match status" value="1"/>
</dbReference>
<dbReference type="Gene3D" id="3.40.50.10330">
    <property type="entry name" value="Probable inorganic polyphosphate/atp-NAD kinase, domain 1"/>
    <property type="match status" value="1"/>
</dbReference>
<organism evidence="2 3">
    <name type="scientific">Triticum urartu</name>
    <name type="common">Red wild einkorn</name>
    <name type="synonym">Crithodium urartu</name>
    <dbReference type="NCBI Taxonomy" id="4572"/>
    <lineage>
        <taxon>Eukaryota</taxon>
        <taxon>Viridiplantae</taxon>
        <taxon>Streptophyta</taxon>
        <taxon>Embryophyta</taxon>
        <taxon>Tracheophyta</taxon>
        <taxon>Spermatophyta</taxon>
        <taxon>Magnoliopsida</taxon>
        <taxon>Liliopsida</taxon>
        <taxon>Poales</taxon>
        <taxon>Poaceae</taxon>
        <taxon>BOP clade</taxon>
        <taxon>Pooideae</taxon>
        <taxon>Triticodae</taxon>
        <taxon>Triticeae</taxon>
        <taxon>Triticinae</taxon>
        <taxon>Triticum</taxon>
    </lineage>
</organism>
<dbReference type="Pfam" id="PF00781">
    <property type="entry name" value="DAGK_cat"/>
    <property type="match status" value="1"/>
</dbReference>
<dbReference type="InterPro" id="IPR017438">
    <property type="entry name" value="ATP-NAD_kinase_N"/>
</dbReference>
<protein>
    <recommendedName>
        <fullName evidence="1">DAGKc domain-containing protein</fullName>
    </recommendedName>
</protein>
<dbReference type="PROSITE" id="PS50146">
    <property type="entry name" value="DAGK"/>
    <property type="match status" value="1"/>
</dbReference>
<dbReference type="GO" id="GO:0006672">
    <property type="term" value="P:ceramide metabolic process"/>
    <property type="evidence" value="ECO:0007669"/>
    <property type="project" value="TreeGrafter"/>
</dbReference>
<gene>
    <name evidence="2" type="primary">LOC125520597</name>
</gene>
<dbReference type="InterPro" id="IPR016064">
    <property type="entry name" value="NAD/diacylglycerol_kinase_sf"/>
</dbReference>
<reference evidence="3" key="1">
    <citation type="journal article" date="2013" name="Nature">
        <title>Draft genome of the wheat A-genome progenitor Triticum urartu.</title>
        <authorList>
            <person name="Ling H.Q."/>
            <person name="Zhao S."/>
            <person name="Liu D."/>
            <person name="Wang J."/>
            <person name="Sun H."/>
            <person name="Zhang C."/>
            <person name="Fan H."/>
            <person name="Li D."/>
            <person name="Dong L."/>
            <person name="Tao Y."/>
            <person name="Gao C."/>
            <person name="Wu H."/>
            <person name="Li Y."/>
            <person name="Cui Y."/>
            <person name="Guo X."/>
            <person name="Zheng S."/>
            <person name="Wang B."/>
            <person name="Yu K."/>
            <person name="Liang Q."/>
            <person name="Yang W."/>
            <person name="Lou X."/>
            <person name="Chen J."/>
            <person name="Feng M."/>
            <person name="Jian J."/>
            <person name="Zhang X."/>
            <person name="Luo G."/>
            <person name="Jiang Y."/>
            <person name="Liu J."/>
            <person name="Wang Z."/>
            <person name="Sha Y."/>
            <person name="Zhang B."/>
            <person name="Wu H."/>
            <person name="Tang D."/>
            <person name="Shen Q."/>
            <person name="Xue P."/>
            <person name="Zou S."/>
            <person name="Wang X."/>
            <person name="Liu X."/>
            <person name="Wang F."/>
            <person name="Yang Y."/>
            <person name="An X."/>
            <person name="Dong Z."/>
            <person name="Zhang K."/>
            <person name="Zhang X."/>
            <person name="Luo M.C."/>
            <person name="Dvorak J."/>
            <person name="Tong Y."/>
            <person name="Wang J."/>
            <person name="Yang H."/>
            <person name="Li Z."/>
            <person name="Wang D."/>
            <person name="Zhang A."/>
            <person name="Wang J."/>
        </authorList>
    </citation>
    <scope>NUCLEOTIDE SEQUENCE</scope>
    <source>
        <strain evidence="3">cv. G1812</strain>
    </source>
</reference>
<dbReference type="InterPro" id="IPR050187">
    <property type="entry name" value="Lipid_Phosphate_FormReg"/>
</dbReference>
<dbReference type="GO" id="GO:0001729">
    <property type="term" value="F:ceramide kinase activity"/>
    <property type="evidence" value="ECO:0007669"/>
    <property type="project" value="TreeGrafter"/>
</dbReference>
<dbReference type="Proteomes" id="UP000015106">
    <property type="component" value="Chromosome 7"/>
</dbReference>
<dbReference type="PANTHER" id="PTHR12358:SF37">
    <property type="entry name" value="OS08G0152700 PROTEIN"/>
    <property type="match status" value="1"/>
</dbReference>
<dbReference type="InterPro" id="IPR001206">
    <property type="entry name" value="Diacylglycerol_kinase_cat_dom"/>
</dbReference>
<proteinExistence type="predicted"/>